<gene>
    <name evidence="2" type="ORF">SAMN02745229_03340</name>
</gene>
<dbReference type="Proteomes" id="UP000184278">
    <property type="component" value="Unassembled WGS sequence"/>
</dbReference>
<dbReference type="EMBL" id="FQXK01000034">
    <property type="protein sequence ID" value="SHI59982.1"/>
    <property type="molecule type" value="Genomic_DNA"/>
</dbReference>
<dbReference type="AlphaFoldDB" id="A0A1M6CG45"/>
<accession>A0A1M6CG45</accession>
<dbReference type="GeneID" id="89510683"/>
<dbReference type="STRING" id="1121131.SAMN02745229_03340"/>
<proteinExistence type="predicted"/>
<dbReference type="RefSeq" id="WP_073389436.1">
    <property type="nucleotide sequence ID" value="NZ_FQXK01000034.1"/>
</dbReference>
<evidence type="ECO:0008006" key="4">
    <source>
        <dbReference type="Google" id="ProtNLM"/>
    </source>
</evidence>
<reference evidence="3" key="1">
    <citation type="submission" date="2016-11" db="EMBL/GenBank/DDBJ databases">
        <authorList>
            <person name="Varghese N."/>
            <person name="Submissions S."/>
        </authorList>
    </citation>
    <scope>NUCLEOTIDE SEQUENCE [LARGE SCALE GENOMIC DNA]</scope>
    <source>
        <strain evidence="3">DSM 3071</strain>
    </source>
</reference>
<dbReference type="PANTHER" id="PTHR40056:SF1">
    <property type="entry name" value="DUF1836 DOMAIN-CONTAINING PROTEIN"/>
    <property type="match status" value="1"/>
</dbReference>
<name>A0A1M6CG45_BUTFI</name>
<sequence>MTINTDDLINSIIESLDRIDNIKLQDMPNIDLYMDQLTTFMDDRLKHTTRYPGEDKILTKTMINNYAKNDLLPPPIRKKYSKDHLILLIFIYYFKTVLSISDVQTLLDPLKKKFHVSDTDGLTLSEIYQTISAIQDKEVGPLKEDILKKAELANTFFDDADDEDKDQMKLFTFLSFLAYDVYVKKLIIEKVIDGIDEKSGKYKTKEELKEEKRAAKEAAKAKKAAEKAASKK</sequence>
<protein>
    <recommendedName>
        <fullName evidence="4">DUF1836 domain-containing protein</fullName>
    </recommendedName>
</protein>
<evidence type="ECO:0000313" key="3">
    <source>
        <dbReference type="Proteomes" id="UP000184278"/>
    </source>
</evidence>
<keyword evidence="1" id="KW-0472">Membrane</keyword>
<keyword evidence="1" id="KW-0812">Transmembrane</keyword>
<dbReference type="InterPro" id="IPR014975">
    <property type="entry name" value="DUF1836"/>
</dbReference>
<feature type="transmembrane region" description="Helical" evidence="1">
    <location>
        <begin position="85"/>
        <end position="107"/>
    </location>
</feature>
<organism evidence="2 3">
    <name type="scientific">Butyrivibrio fibrisolvens DSM 3071</name>
    <dbReference type="NCBI Taxonomy" id="1121131"/>
    <lineage>
        <taxon>Bacteria</taxon>
        <taxon>Bacillati</taxon>
        <taxon>Bacillota</taxon>
        <taxon>Clostridia</taxon>
        <taxon>Lachnospirales</taxon>
        <taxon>Lachnospiraceae</taxon>
        <taxon>Butyrivibrio</taxon>
    </lineage>
</organism>
<dbReference type="OrthoDB" id="3191472at2"/>
<keyword evidence="1" id="KW-1133">Transmembrane helix</keyword>
<keyword evidence="3" id="KW-1185">Reference proteome</keyword>
<evidence type="ECO:0000313" key="2">
    <source>
        <dbReference type="EMBL" id="SHI59982.1"/>
    </source>
</evidence>
<dbReference type="Pfam" id="PF08876">
    <property type="entry name" value="DUF1836"/>
    <property type="match status" value="1"/>
</dbReference>
<dbReference type="PANTHER" id="PTHR40056">
    <property type="entry name" value="HYPOTHETICAL CYTOSOLIC PROTEIN"/>
    <property type="match status" value="1"/>
</dbReference>
<evidence type="ECO:0000256" key="1">
    <source>
        <dbReference type="SAM" id="Phobius"/>
    </source>
</evidence>